<keyword evidence="2" id="KW-1185">Reference proteome</keyword>
<gene>
    <name evidence="1" type="ORF">AGR13a_Cc250159</name>
</gene>
<accession>A0ABP2BJD9</accession>
<name>A0ABP2BJD9_9HYPH</name>
<protein>
    <submittedName>
        <fullName evidence="1">Uncharacterized protein</fullName>
    </submittedName>
</protein>
<sequence>MIRKGCVQEGNILFIDLLPLRNSRATAKIQVNYNVFVGCCRNRSHRIGVVAFAFQGYACAGNSAYRCAARAAWHPYH</sequence>
<reference evidence="1 2" key="1">
    <citation type="submission" date="2016-01" db="EMBL/GenBank/DDBJ databases">
        <authorList>
            <person name="Regsiter A."/>
            <person name="william w."/>
        </authorList>
    </citation>
    <scope>NUCLEOTIDE SEQUENCE [LARGE SCALE GENOMIC DNA]</scope>
    <source>
        <strain evidence="1 2">CFBP 6927</strain>
    </source>
</reference>
<dbReference type="EMBL" id="FBWH01000018">
    <property type="protein sequence ID" value="CUX26504.1"/>
    <property type="molecule type" value="Genomic_DNA"/>
</dbReference>
<organism evidence="1 2">
    <name type="scientific">Agrobacterium genomosp. 13 str. CFBP 6927</name>
    <dbReference type="NCBI Taxonomy" id="1183428"/>
    <lineage>
        <taxon>Bacteria</taxon>
        <taxon>Pseudomonadati</taxon>
        <taxon>Pseudomonadota</taxon>
        <taxon>Alphaproteobacteria</taxon>
        <taxon>Hyphomicrobiales</taxon>
        <taxon>Rhizobiaceae</taxon>
        <taxon>Rhizobium/Agrobacterium group</taxon>
        <taxon>Agrobacterium</taxon>
        <taxon>Agrobacterium tumefaciens complex</taxon>
    </lineage>
</organism>
<evidence type="ECO:0000313" key="2">
    <source>
        <dbReference type="Proteomes" id="UP000191812"/>
    </source>
</evidence>
<comment type="caution">
    <text evidence="1">The sequence shown here is derived from an EMBL/GenBank/DDBJ whole genome shotgun (WGS) entry which is preliminary data.</text>
</comment>
<evidence type="ECO:0000313" key="1">
    <source>
        <dbReference type="EMBL" id="CUX26504.1"/>
    </source>
</evidence>
<proteinExistence type="predicted"/>
<dbReference type="Proteomes" id="UP000191812">
    <property type="component" value="Unassembled WGS sequence"/>
</dbReference>